<organism evidence="2 3">
    <name type="scientific">Glutamicibacter creatinolyticus</name>
    <dbReference type="NCBI Taxonomy" id="162496"/>
    <lineage>
        <taxon>Bacteria</taxon>
        <taxon>Bacillati</taxon>
        <taxon>Actinomycetota</taxon>
        <taxon>Actinomycetes</taxon>
        <taxon>Micrococcales</taxon>
        <taxon>Micrococcaceae</taxon>
        <taxon>Glutamicibacter</taxon>
    </lineage>
</organism>
<feature type="transmembrane region" description="Helical" evidence="1">
    <location>
        <begin position="112"/>
        <end position="133"/>
    </location>
</feature>
<protein>
    <submittedName>
        <fullName evidence="2">Uncharacterized protein</fullName>
    </submittedName>
</protein>
<dbReference type="Proteomes" id="UP000307000">
    <property type="component" value="Chromosome"/>
</dbReference>
<keyword evidence="1" id="KW-0472">Membrane</keyword>
<dbReference type="EMBL" id="CP034412">
    <property type="protein sequence ID" value="QCY47668.1"/>
    <property type="molecule type" value="Genomic_DNA"/>
</dbReference>
<sequence>MPARAANQGPFRGSLPGALWRALVTALVAGLLGSTIHASLFYAGDVPVFWGLALAWLLLGLLVYWASVASGKLLGGALGFIGCYVVVGVLTFNGNDRLITPLSLYDYMPGPALASTLWVYGMLVPAVVALLFARRNLRRPARAAIGARP</sequence>
<feature type="transmembrane region" description="Helical" evidence="1">
    <location>
        <begin position="48"/>
        <end position="66"/>
    </location>
</feature>
<reference evidence="2 3" key="1">
    <citation type="submission" date="2018-12" db="EMBL/GenBank/DDBJ databases">
        <title>Complete Genome Sequence of Glutamicibacter creatinolyticus strain LGCM259,isolated from an abscess of a 12-year-old mare in Italy.</title>
        <authorList>
            <person name="Santos R.G."/>
            <person name="Silva A.L."/>
            <person name="Seyffert N."/>
            <person name="Castro T.L.P."/>
            <person name="Attili A.R."/>
            <person name="Rifici C."/>
            <person name="Mazzullo G."/>
            <person name="Brenig B."/>
            <person name="Venanzi F."/>
            <person name="Azevedo V."/>
        </authorList>
    </citation>
    <scope>NUCLEOTIDE SEQUENCE [LARGE SCALE GENOMIC DNA]</scope>
    <source>
        <strain evidence="2 3">LGCM 259</strain>
    </source>
</reference>
<proteinExistence type="predicted"/>
<accession>A0A5B7WUG3</accession>
<feature type="transmembrane region" description="Helical" evidence="1">
    <location>
        <begin position="20"/>
        <end position="42"/>
    </location>
</feature>
<gene>
    <name evidence="2" type="ORF">GcLGCM259_1953</name>
</gene>
<dbReference type="KEGG" id="gcr:GcLGCM259_1953"/>
<evidence type="ECO:0000313" key="2">
    <source>
        <dbReference type="EMBL" id="QCY47668.1"/>
    </source>
</evidence>
<evidence type="ECO:0000256" key="1">
    <source>
        <dbReference type="SAM" id="Phobius"/>
    </source>
</evidence>
<keyword evidence="1" id="KW-1133">Transmembrane helix</keyword>
<feature type="transmembrane region" description="Helical" evidence="1">
    <location>
        <begin position="73"/>
        <end position="92"/>
    </location>
</feature>
<dbReference type="RefSeq" id="WP_138926527.1">
    <property type="nucleotide sequence ID" value="NZ_CP034412.1"/>
</dbReference>
<dbReference type="AlphaFoldDB" id="A0A5B7WUG3"/>
<keyword evidence="3" id="KW-1185">Reference proteome</keyword>
<evidence type="ECO:0000313" key="3">
    <source>
        <dbReference type="Proteomes" id="UP000307000"/>
    </source>
</evidence>
<keyword evidence="1" id="KW-0812">Transmembrane</keyword>
<name>A0A5B7WUG3_9MICC</name>